<comment type="caution">
    <text evidence="2">The sequence shown here is derived from an EMBL/GenBank/DDBJ whole genome shotgun (WGS) entry which is preliminary data.</text>
</comment>
<proteinExistence type="predicted"/>
<evidence type="ECO:0000313" key="2">
    <source>
        <dbReference type="EMBL" id="KAF9489718.1"/>
    </source>
</evidence>
<keyword evidence="3" id="KW-1185">Reference proteome</keyword>
<dbReference type="Proteomes" id="UP000807025">
    <property type="component" value="Unassembled WGS sequence"/>
</dbReference>
<feature type="region of interest" description="Disordered" evidence="1">
    <location>
        <begin position="1"/>
        <end position="35"/>
    </location>
</feature>
<dbReference type="EMBL" id="MU154662">
    <property type="protein sequence ID" value="KAF9489718.1"/>
    <property type="molecule type" value="Genomic_DNA"/>
</dbReference>
<name>A0A9P5ZME8_PLEER</name>
<gene>
    <name evidence="2" type="ORF">BDN71DRAFT_1511870</name>
</gene>
<protein>
    <submittedName>
        <fullName evidence="2">Uncharacterized protein</fullName>
    </submittedName>
</protein>
<accession>A0A9P5ZME8</accession>
<evidence type="ECO:0000313" key="3">
    <source>
        <dbReference type="Proteomes" id="UP000807025"/>
    </source>
</evidence>
<organism evidence="2 3">
    <name type="scientific">Pleurotus eryngii</name>
    <name type="common">Boletus of the steppes</name>
    <dbReference type="NCBI Taxonomy" id="5323"/>
    <lineage>
        <taxon>Eukaryota</taxon>
        <taxon>Fungi</taxon>
        <taxon>Dikarya</taxon>
        <taxon>Basidiomycota</taxon>
        <taxon>Agaricomycotina</taxon>
        <taxon>Agaricomycetes</taxon>
        <taxon>Agaricomycetidae</taxon>
        <taxon>Agaricales</taxon>
        <taxon>Pleurotineae</taxon>
        <taxon>Pleurotaceae</taxon>
        <taxon>Pleurotus</taxon>
    </lineage>
</organism>
<reference evidence="2" key="1">
    <citation type="submission" date="2020-11" db="EMBL/GenBank/DDBJ databases">
        <authorList>
            <consortium name="DOE Joint Genome Institute"/>
            <person name="Ahrendt S."/>
            <person name="Riley R."/>
            <person name="Andreopoulos W."/>
            <person name="Labutti K."/>
            <person name="Pangilinan J."/>
            <person name="Ruiz-Duenas F.J."/>
            <person name="Barrasa J.M."/>
            <person name="Sanchez-Garcia M."/>
            <person name="Camarero S."/>
            <person name="Miyauchi S."/>
            <person name="Serrano A."/>
            <person name="Linde D."/>
            <person name="Babiker R."/>
            <person name="Drula E."/>
            <person name="Ayuso-Fernandez I."/>
            <person name="Pacheco R."/>
            <person name="Padilla G."/>
            <person name="Ferreira P."/>
            <person name="Barriuso J."/>
            <person name="Kellner H."/>
            <person name="Castanera R."/>
            <person name="Alfaro M."/>
            <person name="Ramirez L."/>
            <person name="Pisabarro A.G."/>
            <person name="Kuo A."/>
            <person name="Tritt A."/>
            <person name="Lipzen A."/>
            <person name="He G."/>
            <person name="Yan M."/>
            <person name="Ng V."/>
            <person name="Cullen D."/>
            <person name="Martin F."/>
            <person name="Rosso M.-N."/>
            <person name="Henrissat B."/>
            <person name="Hibbett D."/>
            <person name="Martinez A.T."/>
            <person name="Grigoriev I.V."/>
        </authorList>
    </citation>
    <scope>NUCLEOTIDE SEQUENCE</scope>
    <source>
        <strain evidence="2">ATCC 90797</strain>
    </source>
</reference>
<dbReference type="AlphaFoldDB" id="A0A9P5ZME8"/>
<sequence>MSISDEASGPKNSKPFLHRPQAWQARPSPSTLPTTPAILSLASRSLPPSWPPLYATACREHKEGPSCHFGKHHDADADAATLALPSPSLVSASSPIDKRRLGVPLILTVTGRFTVQPFANGGSR</sequence>
<evidence type="ECO:0000256" key="1">
    <source>
        <dbReference type="SAM" id="MobiDB-lite"/>
    </source>
</evidence>